<name>A0AAD4IWW6_PERFH</name>
<reference evidence="2 3" key="1">
    <citation type="journal article" date="2021" name="Nat. Commun.">
        <title>Incipient diploidization of the medicinal plant Perilla within 10,000 years.</title>
        <authorList>
            <person name="Zhang Y."/>
            <person name="Shen Q."/>
            <person name="Leng L."/>
            <person name="Zhang D."/>
            <person name="Chen S."/>
            <person name="Shi Y."/>
            <person name="Ning Z."/>
            <person name="Chen S."/>
        </authorList>
    </citation>
    <scope>NUCLEOTIDE SEQUENCE [LARGE SCALE GENOMIC DNA]</scope>
    <source>
        <strain evidence="3">cv. PC099</strain>
    </source>
</reference>
<proteinExistence type="predicted"/>
<dbReference type="Proteomes" id="UP001190926">
    <property type="component" value="Unassembled WGS sequence"/>
</dbReference>
<dbReference type="EMBL" id="SDAM02001235">
    <property type="protein sequence ID" value="KAH6822651.1"/>
    <property type="molecule type" value="Genomic_DNA"/>
</dbReference>
<dbReference type="InterPro" id="IPR001810">
    <property type="entry name" value="F-box_dom"/>
</dbReference>
<protein>
    <recommendedName>
        <fullName evidence="1">F-box domain-containing protein</fullName>
    </recommendedName>
</protein>
<evidence type="ECO:0000259" key="1">
    <source>
        <dbReference type="PROSITE" id="PS50181"/>
    </source>
</evidence>
<dbReference type="PROSITE" id="PS50181">
    <property type="entry name" value="FBOX"/>
    <property type="match status" value="1"/>
</dbReference>
<sequence>MTEERESSNTAAKLLITSPDGDPKAELPFSEHAVVRWDAVVDALSETNYCFAMRRVTPLSRHLTATGFPRNVSILSLHASKKAAFFYSNVDDLMESYYEISHEECLMDHLPSHLNLKGLPRFHRFTSLPEELQLSIVRLLDGAGFTTMRCVCRRFSLLRWDRDFDILRHSHRSGNGAEVEDLDYGVSLLELGFASAVCVAAVACVAVNDVGVHDGSDNMRNKYRHSEFV</sequence>
<organism evidence="2 3">
    <name type="scientific">Perilla frutescens var. hirtella</name>
    <name type="common">Perilla citriodora</name>
    <name type="synonym">Perilla setoyensis</name>
    <dbReference type="NCBI Taxonomy" id="608512"/>
    <lineage>
        <taxon>Eukaryota</taxon>
        <taxon>Viridiplantae</taxon>
        <taxon>Streptophyta</taxon>
        <taxon>Embryophyta</taxon>
        <taxon>Tracheophyta</taxon>
        <taxon>Spermatophyta</taxon>
        <taxon>Magnoliopsida</taxon>
        <taxon>eudicotyledons</taxon>
        <taxon>Gunneridae</taxon>
        <taxon>Pentapetalae</taxon>
        <taxon>asterids</taxon>
        <taxon>lamiids</taxon>
        <taxon>Lamiales</taxon>
        <taxon>Lamiaceae</taxon>
        <taxon>Nepetoideae</taxon>
        <taxon>Elsholtzieae</taxon>
        <taxon>Perilla</taxon>
    </lineage>
</organism>
<gene>
    <name evidence="2" type="ORF">C2S53_017197</name>
</gene>
<evidence type="ECO:0000313" key="3">
    <source>
        <dbReference type="Proteomes" id="UP001190926"/>
    </source>
</evidence>
<dbReference type="AlphaFoldDB" id="A0AAD4IWW6"/>
<keyword evidence="3" id="KW-1185">Reference proteome</keyword>
<dbReference type="SUPFAM" id="SSF81383">
    <property type="entry name" value="F-box domain"/>
    <property type="match status" value="1"/>
</dbReference>
<evidence type="ECO:0000313" key="2">
    <source>
        <dbReference type="EMBL" id="KAH6822651.1"/>
    </source>
</evidence>
<feature type="domain" description="F-box" evidence="1">
    <location>
        <begin position="122"/>
        <end position="167"/>
    </location>
</feature>
<comment type="caution">
    <text evidence="2">The sequence shown here is derived from an EMBL/GenBank/DDBJ whole genome shotgun (WGS) entry which is preliminary data.</text>
</comment>
<dbReference type="InterPro" id="IPR036047">
    <property type="entry name" value="F-box-like_dom_sf"/>
</dbReference>
<accession>A0AAD4IWW6</accession>